<dbReference type="InParanoid" id="A0A0G4EP28"/>
<reference evidence="2 3" key="1">
    <citation type="submission" date="2014-11" db="EMBL/GenBank/DDBJ databases">
        <authorList>
            <person name="Zhu J."/>
            <person name="Qi W."/>
            <person name="Song R."/>
        </authorList>
    </citation>
    <scope>NUCLEOTIDE SEQUENCE [LARGE SCALE GENOMIC DNA]</scope>
</reference>
<evidence type="ECO:0000313" key="2">
    <source>
        <dbReference type="EMBL" id="CEL99179.1"/>
    </source>
</evidence>
<name>A0A0G4EP28_VITBC</name>
<dbReference type="EMBL" id="CDMY01000275">
    <property type="protein sequence ID" value="CEL99179.1"/>
    <property type="molecule type" value="Genomic_DNA"/>
</dbReference>
<accession>A0A0G4EP28</accession>
<proteinExistence type="predicted"/>
<feature type="region of interest" description="Disordered" evidence="1">
    <location>
        <begin position="110"/>
        <end position="162"/>
    </location>
</feature>
<evidence type="ECO:0000313" key="3">
    <source>
        <dbReference type="Proteomes" id="UP000041254"/>
    </source>
</evidence>
<dbReference type="VEuPathDB" id="CryptoDB:Vbra_2887"/>
<dbReference type="AlphaFoldDB" id="A0A0G4EP28"/>
<sequence length="255" mass="28616">MATDSRYRGRFPFPQAAVGLASRLCSAGIQRSKEIAEGSQDVTQETTISHTTAEASPVENATILTDFRTAKMQPRGCTTPSEDLNFVESVIRMECLIEDRYDAITDELQEDEDLDESSPGPLKKAEIPTKDEDSAGTEPPKTLNREHKDEKTKREVERERAEVEREEVLQAMEADGTIAYFKQLTSGDRRFIHKVVKGEGGWTPQRSDWAGLVDELDLVTWQKRAPKSKRAPRLIRTLKGVVERVAGGKTRRKGQ</sequence>
<feature type="compositionally biased region" description="Basic and acidic residues" evidence="1">
    <location>
        <begin position="123"/>
        <end position="133"/>
    </location>
</feature>
<organism evidence="2 3">
    <name type="scientific">Vitrella brassicaformis (strain CCMP3155)</name>
    <dbReference type="NCBI Taxonomy" id="1169540"/>
    <lineage>
        <taxon>Eukaryota</taxon>
        <taxon>Sar</taxon>
        <taxon>Alveolata</taxon>
        <taxon>Colpodellida</taxon>
        <taxon>Vitrellaceae</taxon>
        <taxon>Vitrella</taxon>
    </lineage>
</organism>
<protein>
    <submittedName>
        <fullName evidence="2">Uncharacterized protein</fullName>
    </submittedName>
</protein>
<evidence type="ECO:0000256" key="1">
    <source>
        <dbReference type="SAM" id="MobiDB-lite"/>
    </source>
</evidence>
<dbReference type="Proteomes" id="UP000041254">
    <property type="component" value="Unassembled WGS sequence"/>
</dbReference>
<keyword evidence="3" id="KW-1185">Reference proteome</keyword>
<feature type="compositionally biased region" description="Basic and acidic residues" evidence="1">
    <location>
        <begin position="143"/>
        <end position="162"/>
    </location>
</feature>
<gene>
    <name evidence="2" type="ORF">Vbra_2887</name>
</gene>